<dbReference type="EMBL" id="CAJNNW010012274">
    <property type="protein sequence ID" value="CAE8654128.1"/>
    <property type="molecule type" value="Genomic_DNA"/>
</dbReference>
<name>A0A813IPU6_POLGL</name>
<accession>A0A813IPU6</accession>
<reference evidence="1" key="1">
    <citation type="submission" date="2021-02" db="EMBL/GenBank/DDBJ databases">
        <authorList>
            <person name="Dougan E. K."/>
            <person name="Rhodes N."/>
            <person name="Thang M."/>
            <person name="Chan C."/>
        </authorList>
    </citation>
    <scope>NUCLEOTIDE SEQUENCE</scope>
</reference>
<dbReference type="AlphaFoldDB" id="A0A813IPU6"/>
<organism evidence="1 2">
    <name type="scientific">Polarella glacialis</name>
    <name type="common">Dinoflagellate</name>
    <dbReference type="NCBI Taxonomy" id="89957"/>
    <lineage>
        <taxon>Eukaryota</taxon>
        <taxon>Sar</taxon>
        <taxon>Alveolata</taxon>
        <taxon>Dinophyceae</taxon>
        <taxon>Suessiales</taxon>
        <taxon>Suessiaceae</taxon>
        <taxon>Polarella</taxon>
    </lineage>
</organism>
<proteinExistence type="predicted"/>
<comment type="caution">
    <text evidence="1">The sequence shown here is derived from an EMBL/GenBank/DDBJ whole genome shotgun (WGS) entry which is preliminary data.</text>
</comment>
<sequence>MQECEDLQVDVAVLLESVMMGANQALAEYKKMHCRLELLATEYEPLCRLELDDATRPMTFLPLLADENAKAAAASLPEQAVRWAEDFSQMVGSASKVLEASVRELQ</sequence>
<feature type="non-terminal residue" evidence="1">
    <location>
        <position position="1"/>
    </location>
</feature>
<gene>
    <name evidence="1" type="ORF">PGLA2088_LOCUS10821</name>
</gene>
<dbReference type="Proteomes" id="UP000626109">
    <property type="component" value="Unassembled WGS sequence"/>
</dbReference>
<evidence type="ECO:0000313" key="2">
    <source>
        <dbReference type="Proteomes" id="UP000626109"/>
    </source>
</evidence>
<evidence type="ECO:0000313" key="1">
    <source>
        <dbReference type="EMBL" id="CAE8654128.1"/>
    </source>
</evidence>
<protein>
    <submittedName>
        <fullName evidence="1">Uncharacterized protein</fullName>
    </submittedName>
</protein>